<dbReference type="SUPFAM" id="SSF48452">
    <property type="entry name" value="TPR-like"/>
    <property type="match status" value="1"/>
</dbReference>
<evidence type="ECO:0000313" key="1">
    <source>
        <dbReference type="EMBL" id="ABQ06680.1"/>
    </source>
</evidence>
<dbReference type="GeneID" id="31766583"/>
<dbReference type="EMBL" id="CP000685">
    <property type="protein sequence ID" value="ABQ06680.1"/>
    <property type="molecule type" value="Genomic_DNA"/>
</dbReference>
<dbReference type="KEGG" id="fjo:Fjoh_3666"/>
<accession>A5FDP5</accession>
<reference evidence="1 2" key="1">
    <citation type="journal article" date="2009" name="Appl. Environ. Microbiol.">
        <title>Novel features of the polysaccharide-digesting gliding bacterium Flavobacterium johnsoniae as revealed by genome sequence analysis.</title>
        <authorList>
            <person name="McBride M.J."/>
            <person name="Xie G."/>
            <person name="Martens E.C."/>
            <person name="Lapidus A."/>
            <person name="Henrissat B."/>
            <person name="Rhodes R.G."/>
            <person name="Goltsman E."/>
            <person name="Wang W."/>
            <person name="Xu J."/>
            <person name="Hunnicutt D.W."/>
            <person name="Staroscik A.M."/>
            <person name="Hoover T.R."/>
            <person name="Cheng Y.Q."/>
            <person name="Stein J.L."/>
        </authorList>
    </citation>
    <scope>NUCLEOTIDE SEQUENCE [LARGE SCALE GENOMIC DNA]</scope>
    <source>
        <strain evidence="2">ATCC 17061 / DSM 2064 / JCM 8514 / BCRC 14874 / CCUG 350202 / NBRC 14942 / NCIMB 11054 / UW101</strain>
    </source>
</reference>
<dbReference type="eggNOG" id="COG0457">
    <property type="taxonomic scope" value="Bacteria"/>
</dbReference>
<keyword evidence="2" id="KW-1185">Reference proteome</keyword>
<dbReference type="InterPro" id="IPR011990">
    <property type="entry name" value="TPR-like_helical_dom_sf"/>
</dbReference>
<proteinExistence type="predicted"/>
<dbReference type="HOGENOM" id="CLU_524539_0_0_10"/>
<evidence type="ECO:0000313" key="2">
    <source>
        <dbReference type="Proteomes" id="UP000006694"/>
    </source>
</evidence>
<sequence>MGMFDIKERRLIPNWRDFKRTVQLGELSISNKNIDKVEINIDHVIHDWGYKKNAGTAAEMINACYISGIANILEIKEAIDFIHKNPENSSESLLELINIINESSQQGHQQNFKHLLETDYETIEQFQSLINNKVLYKLINKTKNKIREEILNPINWIELARLYSINGQSDQAKPSVLTALHLAPDNRFILRSATRYFIHNGDYDQALYYLKKSKSLKNDPWLISAHIATSSLMNRYSPLIKTGISLTSSGQFSNFELTELSGSLGTLEFNAGSFKNAKRLFEKSMLAPNDNSLAQIEWIAKDDYRFKINLSEFDSVINPFEAYAIDKFEKGDWKEAFYNCLKWFSDTPFSKRPILLGCYLAGSLLNDVDAAITLCKIGLKANPHHVVLLNNIIYYSALAGKFEKIDHYFEQMNISTFEDLPENDKPVIQATAGLTNFRRGKIDDGKKWYKLAIVNSEKIKNDYFKNSAILNYTRELIISRQPERFEYIETVKKMKLVNKDLIFIKESILKLNQSSEIVI</sequence>
<dbReference type="STRING" id="376686.Fjoh_3666"/>
<organism evidence="1 2">
    <name type="scientific">Flavobacterium johnsoniae (strain ATCC 17061 / DSM 2064 / JCM 8514 / BCRC 14874 / CCUG 350202 / NBRC 14942 / NCIMB 11054 / UW101)</name>
    <name type="common">Cytophaga johnsonae</name>
    <dbReference type="NCBI Taxonomy" id="376686"/>
    <lineage>
        <taxon>Bacteria</taxon>
        <taxon>Pseudomonadati</taxon>
        <taxon>Bacteroidota</taxon>
        <taxon>Flavobacteriia</taxon>
        <taxon>Flavobacteriales</taxon>
        <taxon>Flavobacteriaceae</taxon>
        <taxon>Flavobacterium</taxon>
    </lineage>
</organism>
<dbReference type="AlphaFoldDB" id="A5FDP5"/>
<name>A5FDP5_FLAJ1</name>
<dbReference type="OrthoDB" id="8416895at2"/>
<dbReference type="Proteomes" id="UP000006694">
    <property type="component" value="Chromosome"/>
</dbReference>
<protein>
    <submittedName>
        <fullName evidence="1">Uncharacterized protein</fullName>
    </submittedName>
</protein>
<gene>
    <name evidence="1" type="ordered locus">Fjoh_3666</name>
</gene>
<dbReference type="RefSeq" id="WP_012025647.1">
    <property type="nucleotide sequence ID" value="NC_009441.1"/>
</dbReference>
<dbReference type="Gene3D" id="1.25.40.10">
    <property type="entry name" value="Tetratricopeptide repeat domain"/>
    <property type="match status" value="1"/>
</dbReference>